<gene>
    <name evidence="1" type="ORF">GCM10009759_54640</name>
</gene>
<dbReference type="EMBL" id="BAAANS010000042">
    <property type="protein sequence ID" value="GAA2112135.1"/>
    <property type="molecule type" value="Genomic_DNA"/>
</dbReference>
<organism evidence="1 2">
    <name type="scientific">Kitasatospora saccharophila</name>
    <dbReference type="NCBI Taxonomy" id="407973"/>
    <lineage>
        <taxon>Bacteria</taxon>
        <taxon>Bacillati</taxon>
        <taxon>Actinomycetota</taxon>
        <taxon>Actinomycetes</taxon>
        <taxon>Kitasatosporales</taxon>
        <taxon>Streptomycetaceae</taxon>
        <taxon>Kitasatospora</taxon>
    </lineage>
</organism>
<keyword evidence="2" id="KW-1185">Reference proteome</keyword>
<sequence>MTESGAGSGTREPLEGLPVPELDAVLGQAVPFDRDRWLPLLPDASWWPGELDGCPRVGRRPRVDRRTVFSVAARAGTVEADRHLLVAALVWGTGTKARGVRRRGRVFAGTPVAEIDARLGAALAALRERGPVEAYRAFNNEHGIAQLGPAFFTKVLYFAGGGAGAGPYAPLILDGVVSRALKRLGAVDGKWPEAGWRTDRYRQYLDLVHGLARQRSVRPDQVEAALFHHGGRAS</sequence>
<name>A0ABN2XIV9_9ACTN</name>
<evidence type="ECO:0000313" key="1">
    <source>
        <dbReference type="EMBL" id="GAA2112135.1"/>
    </source>
</evidence>
<dbReference type="RefSeq" id="WP_344555610.1">
    <property type="nucleotide sequence ID" value="NZ_BAAANS010000042.1"/>
</dbReference>
<protein>
    <submittedName>
        <fullName evidence="1">Uncharacterized protein</fullName>
    </submittedName>
</protein>
<dbReference type="InterPro" id="IPR048868">
    <property type="entry name" value="OGG-like_put"/>
</dbReference>
<dbReference type="Proteomes" id="UP001500897">
    <property type="component" value="Unassembled WGS sequence"/>
</dbReference>
<dbReference type="Pfam" id="PF21790">
    <property type="entry name" value="OGG"/>
    <property type="match status" value="1"/>
</dbReference>
<accession>A0ABN2XIV9</accession>
<proteinExistence type="predicted"/>
<reference evidence="1 2" key="1">
    <citation type="journal article" date="2019" name="Int. J. Syst. Evol. Microbiol.">
        <title>The Global Catalogue of Microorganisms (GCM) 10K type strain sequencing project: providing services to taxonomists for standard genome sequencing and annotation.</title>
        <authorList>
            <consortium name="The Broad Institute Genomics Platform"/>
            <consortium name="The Broad Institute Genome Sequencing Center for Infectious Disease"/>
            <person name="Wu L."/>
            <person name="Ma J."/>
        </authorList>
    </citation>
    <scope>NUCLEOTIDE SEQUENCE [LARGE SCALE GENOMIC DNA]</scope>
    <source>
        <strain evidence="1 2">JCM 14559</strain>
    </source>
</reference>
<comment type="caution">
    <text evidence="1">The sequence shown here is derived from an EMBL/GenBank/DDBJ whole genome shotgun (WGS) entry which is preliminary data.</text>
</comment>
<evidence type="ECO:0000313" key="2">
    <source>
        <dbReference type="Proteomes" id="UP001500897"/>
    </source>
</evidence>